<keyword evidence="1" id="KW-1185">Reference proteome</keyword>
<proteinExistence type="predicted"/>
<evidence type="ECO:0000313" key="1">
    <source>
        <dbReference type="Proteomes" id="UP000095280"/>
    </source>
</evidence>
<dbReference type="Proteomes" id="UP000095280">
    <property type="component" value="Unplaced"/>
</dbReference>
<protein>
    <submittedName>
        <fullName evidence="2">MmgE/PrpD family protein</fullName>
    </submittedName>
</protein>
<reference evidence="2" key="1">
    <citation type="submission" date="2016-11" db="UniProtKB">
        <authorList>
            <consortium name="WormBaseParasite"/>
        </authorList>
    </citation>
    <scope>IDENTIFICATION</scope>
</reference>
<sequence>ACIRKVLQCIGGFKHADKLRLPAAATISATAYSMGSCLAKACAMDTLLEAAQRDTPLTLMTDATTKKGRHYSEIQIDTGDSRQVGLSLREVEGGTAAVYAEDMDAALDELVDSYSVLAMADSSAEDRQKLKTSLLLR</sequence>
<accession>A0A1I8IUS3</accession>
<name>A0A1I8IUS3_9PLAT</name>
<organism evidence="1 2">
    <name type="scientific">Macrostomum lignano</name>
    <dbReference type="NCBI Taxonomy" id="282301"/>
    <lineage>
        <taxon>Eukaryota</taxon>
        <taxon>Metazoa</taxon>
        <taxon>Spiralia</taxon>
        <taxon>Lophotrochozoa</taxon>
        <taxon>Platyhelminthes</taxon>
        <taxon>Rhabditophora</taxon>
        <taxon>Macrostomorpha</taxon>
        <taxon>Macrostomida</taxon>
        <taxon>Macrostomidae</taxon>
        <taxon>Macrostomum</taxon>
    </lineage>
</organism>
<dbReference type="AlphaFoldDB" id="A0A1I8IUS3"/>
<dbReference type="WBParaSite" id="maker-uti_cns_0016512-snap-gene-0.5-mRNA-1">
    <property type="protein sequence ID" value="maker-uti_cns_0016512-snap-gene-0.5-mRNA-1"/>
    <property type="gene ID" value="maker-uti_cns_0016512-snap-gene-0.5"/>
</dbReference>
<evidence type="ECO:0000313" key="2">
    <source>
        <dbReference type="WBParaSite" id="maker-uti_cns_0016512-snap-gene-0.5-mRNA-1"/>
    </source>
</evidence>